<dbReference type="EMBL" id="VFMO01000001">
    <property type="protein sequence ID" value="TQJ14341.1"/>
    <property type="molecule type" value="Genomic_DNA"/>
</dbReference>
<keyword evidence="3" id="KW-0804">Transcription</keyword>
<keyword evidence="1" id="KW-0805">Transcription regulation</keyword>
<dbReference type="GO" id="GO:0003700">
    <property type="term" value="F:DNA-binding transcription factor activity"/>
    <property type="evidence" value="ECO:0007669"/>
    <property type="project" value="InterPro"/>
</dbReference>
<dbReference type="InterPro" id="IPR023187">
    <property type="entry name" value="Tscrpt_reg_MarR-type_CS"/>
</dbReference>
<proteinExistence type="predicted"/>
<comment type="caution">
    <text evidence="5">The sequence shown here is derived from an EMBL/GenBank/DDBJ whole genome shotgun (WGS) entry which is preliminary data.</text>
</comment>
<evidence type="ECO:0000313" key="6">
    <source>
        <dbReference type="Proteomes" id="UP000320806"/>
    </source>
</evidence>
<reference evidence="5 6" key="1">
    <citation type="submission" date="2019-06" db="EMBL/GenBank/DDBJ databases">
        <title>Sequencing the genomes of 1000 actinobacteria strains.</title>
        <authorList>
            <person name="Klenk H.-P."/>
        </authorList>
    </citation>
    <scope>NUCLEOTIDE SEQUENCE [LARGE SCALE GENOMIC DNA]</scope>
    <source>
        <strain evidence="5 6">DSM 19828</strain>
    </source>
</reference>
<name>A0A542EG65_9MICO</name>
<dbReference type="InterPro" id="IPR036388">
    <property type="entry name" value="WH-like_DNA-bd_sf"/>
</dbReference>
<evidence type="ECO:0000256" key="2">
    <source>
        <dbReference type="ARBA" id="ARBA00023125"/>
    </source>
</evidence>
<dbReference type="GO" id="GO:0006950">
    <property type="term" value="P:response to stress"/>
    <property type="evidence" value="ECO:0007669"/>
    <property type="project" value="TreeGrafter"/>
</dbReference>
<dbReference type="GO" id="GO:0003677">
    <property type="term" value="F:DNA binding"/>
    <property type="evidence" value="ECO:0007669"/>
    <property type="project" value="UniProtKB-KW"/>
</dbReference>
<dbReference type="InterPro" id="IPR000835">
    <property type="entry name" value="HTH_MarR-typ"/>
</dbReference>
<dbReference type="PANTHER" id="PTHR33164">
    <property type="entry name" value="TRANSCRIPTIONAL REGULATOR, MARR FAMILY"/>
    <property type="match status" value="1"/>
</dbReference>
<sequence length="150" mass="16934">MPSHESSEELPLRQLLMRVAHVSRRAWLADLEPYGLSPHLARALNVIAAQEDSGMRAAELAQRLRVSPRSATEVVDGLAERGLVLRSPDPDDRRAKVLSLTDEGVRLWRTLDTSRRERDDAMFDVLSADQREELRALLLVVLRSTDSELE</sequence>
<keyword evidence="2 5" id="KW-0238">DNA-binding</keyword>
<dbReference type="Proteomes" id="UP000320806">
    <property type="component" value="Unassembled WGS sequence"/>
</dbReference>
<evidence type="ECO:0000313" key="5">
    <source>
        <dbReference type="EMBL" id="TQJ14341.1"/>
    </source>
</evidence>
<dbReference type="SUPFAM" id="SSF46785">
    <property type="entry name" value="Winged helix' DNA-binding domain"/>
    <property type="match status" value="1"/>
</dbReference>
<gene>
    <name evidence="5" type="ORF">FB459_1796</name>
</gene>
<dbReference type="PROSITE" id="PS01117">
    <property type="entry name" value="HTH_MARR_1"/>
    <property type="match status" value="1"/>
</dbReference>
<dbReference type="PROSITE" id="PS50995">
    <property type="entry name" value="HTH_MARR_2"/>
    <property type="match status" value="1"/>
</dbReference>
<dbReference type="PANTHER" id="PTHR33164:SF43">
    <property type="entry name" value="HTH-TYPE TRANSCRIPTIONAL REPRESSOR YETL"/>
    <property type="match status" value="1"/>
</dbReference>
<dbReference type="Pfam" id="PF12802">
    <property type="entry name" value="MarR_2"/>
    <property type="match status" value="1"/>
</dbReference>
<dbReference type="SMART" id="SM00347">
    <property type="entry name" value="HTH_MARR"/>
    <property type="match status" value="1"/>
</dbReference>
<dbReference type="InterPro" id="IPR036390">
    <property type="entry name" value="WH_DNA-bd_sf"/>
</dbReference>
<dbReference type="AlphaFoldDB" id="A0A542EG65"/>
<dbReference type="RefSeq" id="WP_205744616.1">
    <property type="nucleotide sequence ID" value="NZ_BAABCI010000014.1"/>
</dbReference>
<evidence type="ECO:0000256" key="3">
    <source>
        <dbReference type="ARBA" id="ARBA00023163"/>
    </source>
</evidence>
<evidence type="ECO:0000256" key="1">
    <source>
        <dbReference type="ARBA" id="ARBA00023015"/>
    </source>
</evidence>
<protein>
    <submittedName>
        <fullName evidence="5">DNA-binding MarR family transcriptional regulator</fullName>
    </submittedName>
</protein>
<evidence type="ECO:0000259" key="4">
    <source>
        <dbReference type="PROSITE" id="PS50995"/>
    </source>
</evidence>
<dbReference type="PRINTS" id="PR00598">
    <property type="entry name" value="HTHMARR"/>
</dbReference>
<keyword evidence="6" id="KW-1185">Reference proteome</keyword>
<feature type="domain" description="HTH marR-type" evidence="4">
    <location>
        <begin position="9"/>
        <end position="143"/>
    </location>
</feature>
<dbReference type="Gene3D" id="1.10.10.10">
    <property type="entry name" value="Winged helix-like DNA-binding domain superfamily/Winged helix DNA-binding domain"/>
    <property type="match status" value="1"/>
</dbReference>
<accession>A0A542EG65</accession>
<organism evidence="5 6">
    <name type="scientific">Yimella lutea</name>
    <dbReference type="NCBI Taxonomy" id="587872"/>
    <lineage>
        <taxon>Bacteria</taxon>
        <taxon>Bacillati</taxon>
        <taxon>Actinomycetota</taxon>
        <taxon>Actinomycetes</taxon>
        <taxon>Micrococcales</taxon>
        <taxon>Dermacoccaceae</taxon>
        <taxon>Yimella</taxon>
    </lineage>
</organism>
<dbReference type="InterPro" id="IPR039422">
    <property type="entry name" value="MarR/SlyA-like"/>
</dbReference>